<evidence type="ECO:0000256" key="2">
    <source>
        <dbReference type="SAM" id="MobiDB-lite"/>
    </source>
</evidence>
<dbReference type="Gene3D" id="2.60.40.150">
    <property type="entry name" value="C2 domain"/>
    <property type="match status" value="2"/>
</dbReference>
<dbReference type="GO" id="GO:0006887">
    <property type="term" value="P:exocytosis"/>
    <property type="evidence" value="ECO:0007669"/>
    <property type="project" value="TreeGrafter"/>
</dbReference>
<dbReference type="RefSeq" id="XP_031560701.1">
    <property type="nucleotide sequence ID" value="XM_031704841.1"/>
</dbReference>
<keyword evidence="4" id="KW-1185">Reference proteome</keyword>
<dbReference type="KEGG" id="aten:116296771"/>
<dbReference type="InterPro" id="IPR035892">
    <property type="entry name" value="C2_domain_sf"/>
</dbReference>
<evidence type="ECO:0000313" key="4">
    <source>
        <dbReference type="Proteomes" id="UP000515163"/>
    </source>
</evidence>
<reference evidence="5 6" key="1">
    <citation type="submission" date="2025-04" db="UniProtKB">
        <authorList>
            <consortium name="RefSeq"/>
        </authorList>
    </citation>
    <scope>IDENTIFICATION</scope>
    <source>
        <tissue evidence="5 6">Tentacle</tissue>
    </source>
</reference>
<dbReference type="GO" id="GO:0070382">
    <property type="term" value="C:exocytic vesicle"/>
    <property type="evidence" value="ECO:0007669"/>
    <property type="project" value="TreeGrafter"/>
</dbReference>
<dbReference type="GeneID" id="116296771"/>
<dbReference type="InterPro" id="IPR001565">
    <property type="entry name" value="Synaptotagmin"/>
</dbReference>
<dbReference type="SUPFAM" id="SSF49562">
    <property type="entry name" value="C2 domain (Calcium/lipid-binding domain, CaLB)"/>
    <property type="match status" value="2"/>
</dbReference>
<dbReference type="SMART" id="SM00239">
    <property type="entry name" value="C2"/>
    <property type="match status" value="2"/>
</dbReference>
<dbReference type="PRINTS" id="PR00360">
    <property type="entry name" value="C2DOMAIN"/>
</dbReference>
<dbReference type="PANTHER" id="PTHR45716:SF2">
    <property type="entry name" value="BITESIZE, ISOFORM I"/>
    <property type="match status" value="1"/>
</dbReference>
<dbReference type="OrthoDB" id="419768at2759"/>
<evidence type="ECO:0000256" key="1">
    <source>
        <dbReference type="ARBA" id="ARBA00022737"/>
    </source>
</evidence>
<evidence type="ECO:0000259" key="3">
    <source>
        <dbReference type="PROSITE" id="PS50004"/>
    </source>
</evidence>
<feature type="region of interest" description="Disordered" evidence="2">
    <location>
        <begin position="1"/>
        <end position="32"/>
    </location>
</feature>
<sequence length="412" mass="46634">MGAGASVSRRQWETADSQNQERSHDESQSLPVKDMAGMAKLMEAKNKFMKNKKKNAACFQKELASTDLIKEMFKRMNPTITQADSGDIKGDVELALKYNHREQLLLVKVIRARDLVARDLNGKSDPYVVLDLVPDRFEEGSKKTRFKQKTLNPVFNEIFQFKLSQADMANTKLRATIWDHDFFGEDDFNGEAVVDLSRIYLNSGTHTDWYMLQLQTDFSITGTLDVTLEYQDPDTLVLTVNSATNLKPSNTITNTSDSYIRCSVSGLKYSEDTRVIKDTLNPVFDETFEFELPKEELSSRSVLLHVFGKALIGEDMSLGQVHIELGNLDLDDEEPCRKVLPLADLKNASLKRAEWAQNAVAQEFREAMYAHAMYKYPTFVYSIKKKGRKLYSVSSRNAGSSSKVFLVNGIPV</sequence>
<name>A0A6P8I6P0_ACTTE</name>
<feature type="domain" description="C2" evidence="3">
    <location>
        <begin position="88"/>
        <end position="210"/>
    </location>
</feature>
<dbReference type="PROSITE" id="PS50004">
    <property type="entry name" value="C2"/>
    <property type="match status" value="2"/>
</dbReference>
<keyword evidence="1" id="KW-0677">Repeat</keyword>
<feature type="domain" description="C2" evidence="3">
    <location>
        <begin position="220"/>
        <end position="340"/>
    </location>
</feature>
<dbReference type="PANTHER" id="PTHR45716">
    <property type="entry name" value="BITESIZE, ISOFORM I"/>
    <property type="match status" value="1"/>
</dbReference>
<dbReference type="RefSeq" id="XP_031560702.1">
    <property type="nucleotide sequence ID" value="XM_031704842.1"/>
</dbReference>
<protein>
    <submittedName>
        <fullName evidence="5 6">Synaptotagmin-10-like</fullName>
    </submittedName>
</protein>
<dbReference type="AlphaFoldDB" id="A0A6P8I6P0"/>
<dbReference type="GO" id="GO:0005886">
    <property type="term" value="C:plasma membrane"/>
    <property type="evidence" value="ECO:0007669"/>
    <property type="project" value="TreeGrafter"/>
</dbReference>
<evidence type="ECO:0000313" key="6">
    <source>
        <dbReference type="RefSeq" id="XP_031560702.1"/>
    </source>
</evidence>
<dbReference type="Pfam" id="PF00168">
    <property type="entry name" value="C2"/>
    <property type="match status" value="2"/>
</dbReference>
<dbReference type="PRINTS" id="PR00399">
    <property type="entry name" value="SYNAPTOTAGMN"/>
</dbReference>
<dbReference type="Proteomes" id="UP000515163">
    <property type="component" value="Unplaced"/>
</dbReference>
<dbReference type="InterPro" id="IPR000008">
    <property type="entry name" value="C2_dom"/>
</dbReference>
<gene>
    <name evidence="5 6" type="primary">LOC116296771</name>
</gene>
<accession>A0A6P8I6P0</accession>
<evidence type="ECO:0000313" key="5">
    <source>
        <dbReference type="RefSeq" id="XP_031560701.1"/>
    </source>
</evidence>
<organism evidence="4 6">
    <name type="scientific">Actinia tenebrosa</name>
    <name type="common">Australian red waratah sea anemone</name>
    <dbReference type="NCBI Taxonomy" id="6105"/>
    <lineage>
        <taxon>Eukaryota</taxon>
        <taxon>Metazoa</taxon>
        <taxon>Cnidaria</taxon>
        <taxon>Anthozoa</taxon>
        <taxon>Hexacorallia</taxon>
        <taxon>Actiniaria</taxon>
        <taxon>Actiniidae</taxon>
        <taxon>Actinia</taxon>
    </lineage>
</organism>
<proteinExistence type="predicted"/>
<dbReference type="GO" id="GO:0042043">
    <property type="term" value="F:neurexin family protein binding"/>
    <property type="evidence" value="ECO:0007669"/>
    <property type="project" value="TreeGrafter"/>
</dbReference>